<dbReference type="SUPFAM" id="SSF51735">
    <property type="entry name" value="NAD(P)-binding Rossmann-fold domains"/>
    <property type="match status" value="1"/>
</dbReference>
<dbReference type="InterPro" id="IPR006140">
    <property type="entry name" value="D-isomer_DH_NAD-bd"/>
</dbReference>
<dbReference type="AlphaFoldDB" id="A0A427YVW9"/>
<keyword evidence="5" id="KW-1185">Reference proteome</keyword>
<dbReference type="InterPro" id="IPR036291">
    <property type="entry name" value="NAD(P)-bd_dom_sf"/>
</dbReference>
<feature type="region of interest" description="Disordered" evidence="2">
    <location>
        <begin position="1"/>
        <end position="20"/>
    </location>
</feature>
<evidence type="ECO:0000259" key="3">
    <source>
        <dbReference type="Pfam" id="PF02826"/>
    </source>
</evidence>
<protein>
    <recommendedName>
        <fullName evidence="3">D-isomer specific 2-hydroxyacid dehydrogenase NAD-binding domain-containing protein</fullName>
    </recommendedName>
</protein>
<dbReference type="Proteomes" id="UP000279259">
    <property type="component" value="Unassembled WGS sequence"/>
</dbReference>
<evidence type="ECO:0000313" key="4">
    <source>
        <dbReference type="EMBL" id="RSH95199.1"/>
    </source>
</evidence>
<organism evidence="4 5">
    <name type="scientific">Saitozyma podzolica</name>
    <dbReference type="NCBI Taxonomy" id="1890683"/>
    <lineage>
        <taxon>Eukaryota</taxon>
        <taxon>Fungi</taxon>
        <taxon>Dikarya</taxon>
        <taxon>Basidiomycota</taxon>
        <taxon>Agaricomycotina</taxon>
        <taxon>Tremellomycetes</taxon>
        <taxon>Tremellales</taxon>
        <taxon>Trimorphomycetaceae</taxon>
        <taxon>Saitozyma</taxon>
    </lineage>
</organism>
<feature type="domain" description="D-isomer specific 2-hydroxyacid dehydrogenase NAD-binding" evidence="3">
    <location>
        <begin position="32"/>
        <end position="189"/>
    </location>
</feature>
<dbReference type="PANTHER" id="PTHR10996">
    <property type="entry name" value="2-HYDROXYACID DEHYDROGENASE-RELATED"/>
    <property type="match status" value="1"/>
</dbReference>
<evidence type="ECO:0000256" key="2">
    <source>
        <dbReference type="SAM" id="MobiDB-lite"/>
    </source>
</evidence>
<dbReference type="Pfam" id="PF02826">
    <property type="entry name" value="2-Hacid_dh_C"/>
    <property type="match status" value="1"/>
</dbReference>
<dbReference type="GO" id="GO:0030267">
    <property type="term" value="F:glyoxylate reductase (NADPH) activity"/>
    <property type="evidence" value="ECO:0007669"/>
    <property type="project" value="TreeGrafter"/>
</dbReference>
<dbReference type="InterPro" id="IPR050223">
    <property type="entry name" value="D-isomer_2-hydroxyacid_DH"/>
</dbReference>
<proteinExistence type="predicted"/>
<evidence type="ECO:0000313" key="5">
    <source>
        <dbReference type="Proteomes" id="UP000279259"/>
    </source>
</evidence>
<comment type="caution">
    <text evidence="4">The sequence shown here is derived from an EMBL/GenBank/DDBJ whole genome shotgun (WGS) entry which is preliminary data.</text>
</comment>
<reference evidence="4 5" key="1">
    <citation type="submission" date="2018-11" db="EMBL/GenBank/DDBJ databases">
        <title>Genome sequence of Saitozyma podzolica DSM 27192.</title>
        <authorList>
            <person name="Aliyu H."/>
            <person name="Gorte O."/>
            <person name="Ochsenreither K."/>
        </authorList>
    </citation>
    <scope>NUCLEOTIDE SEQUENCE [LARGE SCALE GENOMIC DNA]</scope>
    <source>
        <strain evidence="4 5">DSM 27192</strain>
    </source>
</reference>
<dbReference type="GO" id="GO:0051287">
    <property type="term" value="F:NAD binding"/>
    <property type="evidence" value="ECO:0007669"/>
    <property type="project" value="InterPro"/>
</dbReference>
<name>A0A427YVW9_9TREE</name>
<keyword evidence="1" id="KW-0560">Oxidoreductase</keyword>
<sequence>MPDAHACHPSPGQGDLNAHRSGERIPSIMALSPGLQGKTVGLVGMGDIAYELCKLLLPFRCRILVFSPTSSPTRWTTADNRYPEAIPHQRVGSLEELLPQVDVLSIHCPLTPSTRNLISSRELGMMKPSAVIVNTARGGIIDELALAEALKKGKLAGAGLDVMATEPAYGENLGELGKMLNVVILPHLGGSTDEITQQGCVKAVDIMADYLDGKGAVNRVV</sequence>
<accession>A0A427YVW9</accession>
<dbReference type="OrthoDB" id="298012at2759"/>
<dbReference type="EMBL" id="RSCD01000001">
    <property type="protein sequence ID" value="RSH95199.1"/>
    <property type="molecule type" value="Genomic_DNA"/>
</dbReference>
<dbReference type="STRING" id="1890683.A0A427YVW9"/>
<dbReference type="GO" id="GO:0005829">
    <property type="term" value="C:cytosol"/>
    <property type="evidence" value="ECO:0007669"/>
    <property type="project" value="TreeGrafter"/>
</dbReference>
<dbReference type="InterPro" id="IPR029753">
    <property type="entry name" value="D-isomer_DH_CS"/>
</dbReference>
<evidence type="ECO:0000256" key="1">
    <source>
        <dbReference type="ARBA" id="ARBA00023002"/>
    </source>
</evidence>
<dbReference type="PROSITE" id="PS00671">
    <property type="entry name" value="D_2_HYDROXYACID_DH_3"/>
    <property type="match status" value="1"/>
</dbReference>
<dbReference type="GO" id="GO:0016618">
    <property type="term" value="F:hydroxypyruvate reductase [NAD(P)H] activity"/>
    <property type="evidence" value="ECO:0007669"/>
    <property type="project" value="TreeGrafter"/>
</dbReference>
<dbReference type="PANTHER" id="PTHR10996:SF264">
    <property type="entry name" value="HYPOTHETICAL D-ISOMER SPECIFIC 2-HYDROXYACID DEHYDROGENASE (EUROFUNG)"/>
    <property type="match status" value="1"/>
</dbReference>
<dbReference type="Gene3D" id="3.40.50.720">
    <property type="entry name" value="NAD(P)-binding Rossmann-like Domain"/>
    <property type="match status" value="2"/>
</dbReference>
<gene>
    <name evidence="4" type="ORF">EHS25_000285</name>
</gene>